<evidence type="ECO:0000313" key="3">
    <source>
        <dbReference type="Proteomes" id="UP000249842"/>
    </source>
</evidence>
<evidence type="ECO:0000256" key="1">
    <source>
        <dbReference type="SAM" id="MobiDB-lite"/>
    </source>
</evidence>
<dbReference type="EMBL" id="QFYP01000001">
    <property type="protein sequence ID" value="RAK61650.1"/>
    <property type="molecule type" value="Genomic_DNA"/>
</dbReference>
<feature type="region of interest" description="Disordered" evidence="1">
    <location>
        <begin position="1"/>
        <end position="36"/>
    </location>
</feature>
<name>A0A328B2N6_9CAUL</name>
<organism evidence="2 3">
    <name type="scientific">Phenylobacterium hankyongense</name>
    <dbReference type="NCBI Taxonomy" id="1813876"/>
    <lineage>
        <taxon>Bacteria</taxon>
        <taxon>Pseudomonadati</taxon>
        <taxon>Pseudomonadota</taxon>
        <taxon>Alphaproteobacteria</taxon>
        <taxon>Caulobacterales</taxon>
        <taxon>Caulobacteraceae</taxon>
        <taxon>Phenylobacterium</taxon>
    </lineage>
</organism>
<reference evidence="3" key="1">
    <citation type="submission" date="2018-05" db="EMBL/GenBank/DDBJ databases">
        <authorList>
            <person name="Li X."/>
        </authorList>
    </citation>
    <scope>NUCLEOTIDE SEQUENCE [LARGE SCALE GENOMIC DNA]</scope>
    <source>
        <strain evidence="3">HKS-05</strain>
    </source>
</reference>
<dbReference type="InterPro" id="IPR010281">
    <property type="entry name" value="DUF885"/>
</dbReference>
<accession>A0A328B2N6</accession>
<gene>
    <name evidence="2" type="ORF">DJ021_01550</name>
</gene>
<evidence type="ECO:0000313" key="2">
    <source>
        <dbReference type="EMBL" id="RAK61650.1"/>
    </source>
</evidence>
<dbReference type="OrthoDB" id="9763405at2"/>
<dbReference type="PANTHER" id="PTHR33361:SF2">
    <property type="entry name" value="DUF885 DOMAIN-CONTAINING PROTEIN"/>
    <property type="match status" value="1"/>
</dbReference>
<keyword evidence="3" id="KW-1185">Reference proteome</keyword>
<dbReference type="Proteomes" id="UP000249842">
    <property type="component" value="Unassembled WGS sequence"/>
</dbReference>
<proteinExistence type="predicted"/>
<comment type="caution">
    <text evidence="2">The sequence shown here is derived from an EMBL/GenBank/DDBJ whole genome shotgun (WGS) entry which is preliminary data.</text>
</comment>
<dbReference type="PANTHER" id="PTHR33361">
    <property type="entry name" value="GLR0591 PROTEIN"/>
    <property type="match status" value="1"/>
</dbReference>
<protein>
    <submittedName>
        <fullName evidence="2">DUF885 domain-containing protein</fullName>
    </submittedName>
</protein>
<feature type="compositionally biased region" description="Pro residues" evidence="1">
    <location>
        <begin position="8"/>
        <end position="31"/>
    </location>
</feature>
<dbReference type="Pfam" id="PF05960">
    <property type="entry name" value="DUF885"/>
    <property type="match status" value="1"/>
</dbReference>
<sequence>MAGCATPQPAPVASAPPPPPPPPPAVPPAPSPEAQLSTALDQFFAEVLEESPELATSLGLDTGPHAAAKSKLHEGSIAAQARRKARTADQLARLTAIDRQALTGMPAVNYDSVLYDLQTTDRANRQFAYGYEGAGAPYVLSQINGAYQDAPDFLASQHTIETRADAQAYVARLGELGRLMDEEAERTRRDVGLGVIPPDFALKAAIGQMKTLHVEPARSTLVTSLVDRARAKGVAGDWEREASAVYQEKVLPALERQMALLQSLQPKAVHDAGVWRLPDGEAYYAQALQAQTTSTMTPAEVHQLGLDVTKELHARADVLFKKIGMSKGGVGERYGALFKSKKGVYANTDAGKAKEVADLNAVVQAMQKRLPEYFATLPKAGLLIQRIPKATEAGASTHYTEGSLDGTRPGIYWLNLRDTAEAPMWDMYTTTYHEGIPGHHLQISLQRQADLPMLRKASGFGAYVEGWALYSEQLAQEMGMYEDNPLGELGYVHDALLRSGRLVTDTGLHAMRWSREKAIATLSSIDGDPPALAAQEIERYSVWPGQACSYMVGKLTILRLRDKAKAALGPRFDIRQFHDAVLLSGSMPLTVLENAVDGYVAAHRA</sequence>
<dbReference type="AlphaFoldDB" id="A0A328B2N6"/>